<organism evidence="4 5">
    <name type="scientific">Gordonia malaquae NBRC 108250</name>
    <dbReference type="NCBI Taxonomy" id="1223542"/>
    <lineage>
        <taxon>Bacteria</taxon>
        <taxon>Bacillati</taxon>
        <taxon>Actinomycetota</taxon>
        <taxon>Actinomycetes</taxon>
        <taxon>Mycobacteriales</taxon>
        <taxon>Gordoniaceae</taxon>
        <taxon>Gordonia</taxon>
    </lineage>
</organism>
<sequence>MNPRLIAASIAAVAAVAVLGACSSSDDSTSGHEGHDMSATSQSTSASAKGSNNAADVMFAQMMLPHHEQALEMSDILLAKDGVPADVRELATTIKAAQGPEITQLNSWLTAWGAPKTADMSGHSMDGMVSPEDITKLKNAPGPEAAKLYLTQMIAHHEGAVAMAETQIDDGQNPDAVAMARSIVESQNAEIEQMKGMLGS</sequence>
<dbReference type="PANTHER" id="PTHR36933">
    <property type="entry name" value="SLL0788 PROTEIN"/>
    <property type="match status" value="1"/>
</dbReference>
<evidence type="ECO:0000256" key="1">
    <source>
        <dbReference type="SAM" id="MobiDB-lite"/>
    </source>
</evidence>
<dbReference type="InterPro" id="IPR005183">
    <property type="entry name" value="DUF305_CopM-like"/>
</dbReference>
<dbReference type="Proteomes" id="UP000035009">
    <property type="component" value="Unassembled WGS sequence"/>
</dbReference>
<keyword evidence="5" id="KW-1185">Reference proteome</keyword>
<evidence type="ECO:0000313" key="5">
    <source>
        <dbReference type="Proteomes" id="UP000035009"/>
    </source>
</evidence>
<evidence type="ECO:0000259" key="3">
    <source>
        <dbReference type="Pfam" id="PF03713"/>
    </source>
</evidence>
<dbReference type="eggNOG" id="COG3544">
    <property type="taxonomic scope" value="Bacteria"/>
</dbReference>
<dbReference type="AlphaFoldDB" id="M3VC49"/>
<dbReference type="InterPro" id="IPR012347">
    <property type="entry name" value="Ferritin-like"/>
</dbReference>
<reference evidence="4 5" key="1">
    <citation type="submission" date="2013-02" db="EMBL/GenBank/DDBJ databases">
        <title>Whole genome shotgun sequence of Gordonia malaquae NBRC 108250.</title>
        <authorList>
            <person name="Yoshida I."/>
            <person name="Hosoyama A."/>
            <person name="Tsuchikane K."/>
            <person name="Ando Y."/>
            <person name="Baba S."/>
            <person name="Ohji S."/>
            <person name="Hamada M."/>
            <person name="Tamura T."/>
            <person name="Yamazoe A."/>
            <person name="Yamazaki S."/>
            <person name="Fujita N."/>
        </authorList>
    </citation>
    <scope>NUCLEOTIDE SEQUENCE [LARGE SCALE GENOMIC DNA]</scope>
    <source>
        <strain evidence="4 5">NBRC 108250</strain>
    </source>
</reference>
<keyword evidence="2" id="KW-0732">Signal</keyword>
<gene>
    <name evidence="4" type="ORF">GM1_033_00330</name>
</gene>
<feature type="compositionally biased region" description="Low complexity" evidence="1">
    <location>
        <begin position="38"/>
        <end position="48"/>
    </location>
</feature>
<dbReference type="Pfam" id="PF03713">
    <property type="entry name" value="DUF305"/>
    <property type="match status" value="1"/>
</dbReference>
<comment type="caution">
    <text evidence="4">The sequence shown here is derived from an EMBL/GenBank/DDBJ whole genome shotgun (WGS) entry which is preliminary data.</text>
</comment>
<feature type="domain" description="DUF305" evidence="3">
    <location>
        <begin position="56"/>
        <end position="198"/>
    </location>
</feature>
<evidence type="ECO:0000256" key="2">
    <source>
        <dbReference type="SAM" id="SignalP"/>
    </source>
</evidence>
<feature type="signal peptide" evidence="2">
    <location>
        <begin position="1"/>
        <end position="20"/>
    </location>
</feature>
<dbReference type="OrthoDB" id="26872at2"/>
<name>M3VC49_GORML</name>
<protein>
    <recommendedName>
        <fullName evidence="3">DUF305 domain-containing protein</fullName>
    </recommendedName>
</protein>
<dbReference type="EMBL" id="BAOP01000033">
    <property type="protein sequence ID" value="GAC81393.1"/>
    <property type="molecule type" value="Genomic_DNA"/>
</dbReference>
<dbReference type="Gene3D" id="1.20.1260.10">
    <property type="match status" value="1"/>
</dbReference>
<feature type="region of interest" description="Disordered" evidence="1">
    <location>
        <begin position="24"/>
        <end position="49"/>
    </location>
</feature>
<dbReference type="RefSeq" id="WP_008381106.1">
    <property type="nucleotide sequence ID" value="NZ_BAOP01000033.1"/>
</dbReference>
<feature type="chain" id="PRO_5039557623" description="DUF305 domain-containing protein" evidence="2">
    <location>
        <begin position="21"/>
        <end position="200"/>
    </location>
</feature>
<accession>M3VC49</accession>
<dbReference type="STRING" id="410332.SAMN04488550_3083"/>
<dbReference type="PROSITE" id="PS51257">
    <property type="entry name" value="PROKAR_LIPOPROTEIN"/>
    <property type="match status" value="1"/>
</dbReference>
<evidence type="ECO:0000313" key="4">
    <source>
        <dbReference type="EMBL" id="GAC81393.1"/>
    </source>
</evidence>
<dbReference type="PANTHER" id="PTHR36933:SF1">
    <property type="entry name" value="SLL0788 PROTEIN"/>
    <property type="match status" value="1"/>
</dbReference>
<proteinExistence type="predicted"/>